<dbReference type="GeneID" id="19112364"/>
<dbReference type="InterPro" id="IPR048538">
    <property type="entry name" value="Rrn7_cyclin_C"/>
</dbReference>
<evidence type="ECO:0000256" key="4">
    <source>
        <dbReference type="ARBA" id="ARBA00022771"/>
    </source>
</evidence>
<keyword evidence="8" id="KW-0804">Transcription</keyword>
<dbReference type="InterPro" id="IPR033599">
    <property type="entry name" value="TAF1B/Rrn7"/>
</dbReference>
<dbReference type="PANTHER" id="PTHR31576:SF2">
    <property type="entry name" value="TATA BOX-BINDING PROTEIN-ASSOCIATED FACTOR RNA POLYMERASE I SUBUNIT B"/>
    <property type="match status" value="1"/>
</dbReference>
<dbReference type="STRING" id="717646.M2MYY2"/>
<protein>
    <submittedName>
        <fullName evidence="13">Uncharacterized protein</fullName>
    </submittedName>
</protein>
<dbReference type="Pfam" id="PF20645">
    <property type="entry name" value="Rrn7_cyclin_C"/>
    <property type="match status" value="1"/>
</dbReference>
<dbReference type="OrthoDB" id="428577at2759"/>
<keyword evidence="9" id="KW-0539">Nucleus</keyword>
<proteinExistence type="inferred from homology"/>
<evidence type="ECO:0000256" key="8">
    <source>
        <dbReference type="ARBA" id="ARBA00023163"/>
    </source>
</evidence>
<evidence type="ECO:0000313" key="13">
    <source>
        <dbReference type="EMBL" id="EMC96823.1"/>
    </source>
</evidence>
<evidence type="ECO:0000256" key="10">
    <source>
        <dbReference type="SAM" id="MobiDB-lite"/>
    </source>
</evidence>
<dbReference type="RefSeq" id="XP_007676186.1">
    <property type="nucleotide sequence ID" value="XM_007677996.1"/>
</dbReference>
<feature type="compositionally biased region" description="Polar residues" evidence="10">
    <location>
        <begin position="69"/>
        <end position="84"/>
    </location>
</feature>
<dbReference type="OMA" id="LEWPRLV"/>
<feature type="region of interest" description="Disordered" evidence="10">
    <location>
        <begin position="64"/>
        <end position="101"/>
    </location>
</feature>
<dbReference type="GO" id="GO:0001164">
    <property type="term" value="F:RNA polymerase I core promoter sequence-specific DNA binding"/>
    <property type="evidence" value="ECO:0007669"/>
    <property type="project" value="InterPro"/>
</dbReference>
<evidence type="ECO:0000256" key="1">
    <source>
        <dbReference type="ARBA" id="ARBA00004604"/>
    </source>
</evidence>
<comment type="subcellular location">
    <subcellularLocation>
        <location evidence="1">Nucleus</location>
        <location evidence="1">Nucleolus</location>
    </subcellularLocation>
</comment>
<dbReference type="PANTHER" id="PTHR31576">
    <property type="entry name" value="TATA BOX-BINDING PROTEIN-ASSOCIATED FACTOR RNA POLYMERASE I SUBUNIT B"/>
    <property type="match status" value="1"/>
</dbReference>
<dbReference type="AlphaFoldDB" id="M2MYY2"/>
<organism evidence="13 14">
    <name type="scientific">Baudoinia panamericana (strain UAMH 10762)</name>
    <name type="common">Angels' share fungus</name>
    <name type="synonym">Baudoinia compniacensis (strain UAMH 10762)</name>
    <dbReference type="NCBI Taxonomy" id="717646"/>
    <lineage>
        <taxon>Eukaryota</taxon>
        <taxon>Fungi</taxon>
        <taxon>Dikarya</taxon>
        <taxon>Ascomycota</taxon>
        <taxon>Pezizomycotina</taxon>
        <taxon>Dothideomycetes</taxon>
        <taxon>Dothideomycetidae</taxon>
        <taxon>Mycosphaerellales</taxon>
        <taxon>Teratosphaeriaceae</taxon>
        <taxon>Baudoinia</taxon>
    </lineage>
</organism>
<dbReference type="KEGG" id="bcom:BAUCODRAFT_34214"/>
<keyword evidence="14" id="KW-1185">Reference proteome</keyword>
<keyword evidence="7" id="KW-0238">DNA-binding</keyword>
<gene>
    <name evidence="13" type="ORF">BAUCODRAFT_34214</name>
</gene>
<evidence type="ECO:0000256" key="5">
    <source>
        <dbReference type="ARBA" id="ARBA00022833"/>
    </source>
</evidence>
<feature type="domain" description="Rrn7/TAF1B N-terminal cyclin" evidence="11">
    <location>
        <begin position="30"/>
        <end position="149"/>
    </location>
</feature>
<dbReference type="Proteomes" id="UP000011761">
    <property type="component" value="Unassembled WGS sequence"/>
</dbReference>
<evidence type="ECO:0000256" key="2">
    <source>
        <dbReference type="ARBA" id="ARBA00006899"/>
    </source>
</evidence>
<dbReference type="eggNOG" id="KOG0003">
    <property type="taxonomic scope" value="Eukaryota"/>
</dbReference>
<feature type="compositionally biased region" description="Basic residues" evidence="10">
    <location>
        <begin position="92"/>
        <end position="101"/>
    </location>
</feature>
<evidence type="ECO:0000313" key="14">
    <source>
        <dbReference type="Proteomes" id="UP000011761"/>
    </source>
</evidence>
<name>M2MYY2_BAUPA</name>
<comment type="similarity">
    <text evidence="2">Belongs to the RRN7/TAF1B family.</text>
</comment>
<dbReference type="GO" id="GO:0042790">
    <property type="term" value="P:nucleolar large rRNA transcription by RNA polymerase I"/>
    <property type="evidence" value="ECO:0007669"/>
    <property type="project" value="TreeGrafter"/>
</dbReference>
<evidence type="ECO:0000256" key="3">
    <source>
        <dbReference type="ARBA" id="ARBA00022723"/>
    </source>
</evidence>
<reference evidence="13 14" key="1">
    <citation type="journal article" date="2012" name="PLoS Pathog.">
        <title>Diverse lifestyles and strategies of plant pathogenesis encoded in the genomes of eighteen Dothideomycetes fungi.</title>
        <authorList>
            <person name="Ohm R.A."/>
            <person name="Feau N."/>
            <person name="Henrissat B."/>
            <person name="Schoch C.L."/>
            <person name="Horwitz B.A."/>
            <person name="Barry K.W."/>
            <person name="Condon B.J."/>
            <person name="Copeland A.C."/>
            <person name="Dhillon B."/>
            <person name="Glaser F."/>
            <person name="Hesse C.N."/>
            <person name="Kosti I."/>
            <person name="LaButti K."/>
            <person name="Lindquist E.A."/>
            <person name="Lucas S."/>
            <person name="Salamov A.A."/>
            <person name="Bradshaw R.E."/>
            <person name="Ciuffetti L."/>
            <person name="Hamelin R.C."/>
            <person name="Kema G.H.J."/>
            <person name="Lawrence C."/>
            <person name="Scott J.A."/>
            <person name="Spatafora J.W."/>
            <person name="Turgeon B.G."/>
            <person name="de Wit P.J.G.M."/>
            <person name="Zhong S."/>
            <person name="Goodwin S.B."/>
            <person name="Grigoriev I.V."/>
        </authorList>
    </citation>
    <scope>NUCLEOTIDE SEQUENCE [LARGE SCALE GENOMIC DNA]</scope>
    <source>
        <strain evidence="13 14">UAMH 10762</strain>
    </source>
</reference>
<keyword evidence="6" id="KW-0805">Transcription regulation</keyword>
<evidence type="ECO:0000256" key="6">
    <source>
        <dbReference type="ARBA" id="ARBA00023015"/>
    </source>
</evidence>
<keyword evidence="5" id="KW-0862">Zinc</keyword>
<dbReference type="GO" id="GO:0070860">
    <property type="term" value="C:RNA polymerase I core factor complex"/>
    <property type="evidence" value="ECO:0007669"/>
    <property type="project" value="InterPro"/>
</dbReference>
<feature type="domain" description="Rrn7/TAF1B C-terminal cyclin" evidence="12">
    <location>
        <begin position="173"/>
        <end position="340"/>
    </location>
</feature>
<dbReference type="Pfam" id="PF20644">
    <property type="entry name" value="Rrn7_cyclin_N"/>
    <property type="match status" value="1"/>
</dbReference>
<evidence type="ECO:0000256" key="7">
    <source>
        <dbReference type="ARBA" id="ARBA00023125"/>
    </source>
</evidence>
<keyword evidence="4" id="KW-0863">Zinc-finger</keyword>
<evidence type="ECO:0000259" key="11">
    <source>
        <dbReference type="Pfam" id="PF20644"/>
    </source>
</evidence>
<dbReference type="EMBL" id="KB445555">
    <property type="protein sequence ID" value="EMC96823.1"/>
    <property type="molecule type" value="Genomic_DNA"/>
</dbReference>
<evidence type="ECO:0000259" key="12">
    <source>
        <dbReference type="Pfam" id="PF20645"/>
    </source>
</evidence>
<dbReference type="InterPro" id="IPR048540">
    <property type="entry name" value="Rrn7_cyclin_N"/>
</dbReference>
<accession>M2MYY2</accession>
<evidence type="ECO:0000256" key="9">
    <source>
        <dbReference type="ARBA" id="ARBA00023242"/>
    </source>
</evidence>
<dbReference type="GO" id="GO:0008270">
    <property type="term" value="F:zinc ion binding"/>
    <property type="evidence" value="ECO:0007669"/>
    <property type="project" value="UniProtKB-KW"/>
</dbReference>
<sequence>MSSAVHRLQKTLASSLSLVERQGGKTLTQSLPRPKNLPEELESLVRDLWALRLQKLQNRVLYDTESETETQSQQVFSSQSEGDTSASESSHASRRRSAKKAKGTPNLSDLLALCYVGTLLLREPVTVADLHGWVTHGELLYYRAAKEVPLDMRERLPPTYQDQFEPHHVGPAQKLHQNVVDTLKVLDDSFGMAMPPINHPLILYRWVRDLSLPIEIFAATTNLARALELDFAYRLDVPPATKGVELRFPELRLMTLLVAATKLLYPCDEIARYSTSATNVSAISMDWSAWANLQTFDDRTDRHDEPPLPFQTAVGFGNADILAASEQQLDGYLDWFEHNLASEDIRETRKAGKDIELRRTLFGMFPAHGVDAASTERAAVSAAQSDDVSDRLRRSQTLLRSRPTIKVMGSGDMKEIGSFYRRFRSVDELVGPVKVLYQRAAGLAGFSLAGMVRAVVLVEQKMQNMEESMRKPR</sequence>
<keyword evidence="3" id="KW-0479">Metal-binding</keyword>
<dbReference type="HOGENOM" id="CLU_016553_2_1_1"/>